<comment type="caution">
    <text evidence="1">The sequence shown here is derived from an EMBL/GenBank/DDBJ whole genome shotgun (WGS) entry which is preliminary data.</text>
</comment>
<organism evidence="1 2">
    <name type="scientific">Eucalyptus globulus</name>
    <name type="common">Tasmanian blue gum</name>
    <dbReference type="NCBI Taxonomy" id="34317"/>
    <lineage>
        <taxon>Eukaryota</taxon>
        <taxon>Viridiplantae</taxon>
        <taxon>Streptophyta</taxon>
        <taxon>Embryophyta</taxon>
        <taxon>Tracheophyta</taxon>
        <taxon>Spermatophyta</taxon>
        <taxon>Magnoliopsida</taxon>
        <taxon>eudicotyledons</taxon>
        <taxon>Gunneridae</taxon>
        <taxon>Pentapetalae</taxon>
        <taxon>rosids</taxon>
        <taxon>malvids</taxon>
        <taxon>Myrtales</taxon>
        <taxon>Myrtaceae</taxon>
        <taxon>Myrtoideae</taxon>
        <taxon>Eucalypteae</taxon>
        <taxon>Eucalyptus</taxon>
    </lineage>
</organism>
<keyword evidence="2" id="KW-1185">Reference proteome</keyword>
<sequence>MAKKVVIDLMTEDATRKAKARTIAVNEATGLKSADYAGERGNMLEVIAESIDAVRVVDKIKKEAKLQEAKLIRVVDQN</sequence>
<proteinExistence type="predicted"/>
<dbReference type="Gene3D" id="3.30.70.100">
    <property type="match status" value="1"/>
</dbReference>
<protein>
    <submittedName>
        <fullName evidence="1">Uncharacterized protein</fullName>
    </submittedName>
</protein>
<name>A0ABD3KMA1_EUCGL</name>
<evidence type="ECO:0000313" key="1">
    <source>
        <dbReference type="EMBL" id="KAL3740989.1"/>
    </source>
</evidence>
<dbReference type="Proteomes" id="UP001634007">
    <property type="component" value="Unassembled WGS sequence"/>
</dbReference>
<gene>
    <name evidence="1" type="ORF">ACJRO7_022153</name>
</gene>
<reference evidence="1 2" key="1">
    <citation type="submission" date="2024-11" db="EMBL/GenBank/DDBJ databases">
        <title>Chromosome-level genome assembly of Eucalyptus globulus Labill. provides insights into its genome evolution.</title>
        <authorList>
            <person name="Li X."/>
        </authorList>
    </citation>
    <scope>NUCLEOTIDE SEQUENCE [LARGE SCALE GENOMIC DNA]</scope>
    <source>
        <strain evidence="1">CL2024</strain>
        <tissue evidence="1">Fresh tender leaves</tissue>
    </source>
</reference>
<dbReference type="AlphaFoldDB" id="A0ABD3KMA1"/>
<evidence type="ECO:0000313" key="2">
    <source>
        <dbReference type="Proteomes" id="UP001634007"/>
    </source>
</evidence>
<accession>A0ABD3KMA1</accession>
<dbReference type="EMBL" id="JBJKBG010000005">
    <property type="protein sequence ID" value="KAL3740989.1"/>
    <property type="molecule type" value="Genomic_DNA"/>
</dbReference>